<keyword evidence="3" id="KW-1185">Reference proteome</keyword>
<dbReference type="Proteomes" id="UP000015105">
    <property type="component" value="Chromosome 6D"/>
</dbReference>
<feature type="region of interest" description="Disordered" evidence="1">
    <location>
        <begin position="191"/>
        <end position="249"/>
    </location>
</feature>
<proteinExistence type="predicted"/>
<dbReference type="AlphaFoldDB" id="A0A453PJH8"/>
<reference evidence="2" key="3">
    <citation type="journal article" date="2017" name="Nature">
        <title>Genome sequence of the progenitor of the wheat D genome Aegilops tauschii.</title>
        <authorList>
            <person name="Luo M.C."/>
            <person name="Gu Y.Q."/>
            <person name="Puiu D."/>
            <person name="Wang H."/>
            <person name="Twardziok S.O."/>
            <person name="Deal K.R."/>
            <person name="Huo N."/>
            <person name="Zhu T."/>
            <person name="Wang L."/>
            <person name="Wang Y."/>
            <person name="McGuire P.E."/>
            <person name="Liu S."/>
            <person name="Long H."/>
            <person name="Ramasamy R.K."/>
            <person name="Rodriguez J.C."/>
            <person name="Van S.L."/>
            <person name="Yuan L."/>
            <person name="Wang Z."/>
            <person name="Xia Z."/>
            <person name="Xiao L."/>
            <person name="Anderson O.D."/>
            <person name="Ouyang S."/>
            <person name="Liang Y."/>
            <person name="Zimin A.V."/>
            <person name="Pertea G."/>
            <person name="Qi P."/>
            <person name="Bennetzen J.L."/>
            <person name="Dai X."/>
            <person name="Dawson M.W."/>
            <person name="Muller H.G."/>
            <person name="Kugler K."/>
            <person name="Rivarola-Duarte L."/>
            <person name="Spannagl M."/>
            <person name="Mayer K.F.X."/>
            <person name="Lu F.H."/>
            <person name="Bevan M.W."/>
            <person name="Leroy P."/>
            <person name="Li P."/>
            <person name="You F.M."/>
            <person name="Sun Q."/>
            <person name="Liu Z."/>
            <person name="Lyons E."/>
            <person name="Wicker T."/>
            <person name="Salzberg S.L."/>
            <person name="Devos K.M."/>
            <person name="Dvorak J."/>
        </authorList>
    </citation>
    <scope>NUCLEOTIDE SEQUENCE [LARGE SCALE GENOMIC DNA]</scope>
    <source>
        <strain evidence="2">cv. AL8/78</strain>
    </source>
</reference>
<evidence type="ECO:0000313" key="2">
    <source>
        <dbReference type="EnsemblPlants" id="AET6Gv20751900.4"/>
    </source>
</evidence>
<name>A0A453PJH8_AEGTS</name>
<reference evidence="2" key="4">
    <citation type="submission" date="2019-03" db="UniProtKB">
        <authorList>
            <consortium name="EnsemblPlants"/>
        </authorList>
    </citation>
    <scope>IDENTIFICATION</scope>
</reference>
<sequence>RKVRKVENRSCIVHLQPPLLHHWLPLVIDHQCSFSTSLFYFITGSHSYTARLRVAGAPHAITAFGLVLPRGVPYHSMVHPHLFCLGELPSCFWFLSTCGGRTTTCIVITPPGTSPIVTRDSASVRLFSNIFPPLMSFRSLTVFGVISLSCGHRARMKSLSAETVVAGSYLLGPMSVPSKSRNLTSIGSFPPAISRPAHRPPPATHLLPPKIRERPRIRSPWRRKGRTEATQIGPGSDSSEEFLLSPEGG</sequence>
<reference evidence="3" key="2">
    <citation type="journal article" date="2017" name="Nat. Plants">
        <title>The Aegilops tauschii genome reveals multiple impacts of transposons.</title>
        <authorList>
            <person name="Zhao G."/>
            <person name="Zou C."/>
            <person name="Li K."/>
            <person name="Wang K."/>
            <person name="Li T."/>
            <person name="Gao L."/>
            <person name="Zhang X."/>
            <person name="Wang H."/>
            <person name="Yang Z."/>
            <person name="Liu X."/>
            <person name="Jiang W."/>
            <person name="Mao L."/>
            <person name="Kong X."/>
            <person name="Jiao Y."/>
            <person name="Jia J."/>
        </authorList>
    </citation>
    <scope>NUCLEOTIDE SEQUENCE [LARGE SCALE GENOMIC DNA]</scope>
    <source>
        <strain evidence="3">cv. AL8/78</strain>
    </source>
</reference>
<accession>A0A453PJH8</accession>
<reference evidence="2" key="5">
    <citation type="journal article" date="2021" name="G3 (Bethesda)">
        <title>Aegilops tauschii genome assembly Aet v5.0 features greater sequence contiguity and improved annotation.</title>
        <authorList>
            <person name="Wang L."/>
            <person name="Zhu T."/>
            <person name="Rodriguez J.C."/>
            <person name="Deal K.R."/>
            <person name="Dubcovsky J."/>
            <person name="McGuire P.E."/>
            <person name="Lux T."/>
            <person name="Spannagl M."/>
            <person name="Mayer K.F.X."/>
            <person name="Baldrich P."/>
            <person name="Meyers B.C."/>
            <person name="Huo N."/>
            <person name="Gu Y.Q."/>
            <person name="Zhou H."/>
            <person name="Devos K.M."/>
            <person name="Bennetzen J.L."/>
            <person name="Unver T."/>
            <person name="Budak H."/>
            <person name="Gulick P.J."/>
            <person name="Galiba G."/>
            <person name="Kalapos B."/>
            <person name="Nelson D.R."/>
            <person name="Li P."/>
            <person name="You F.M."/>
            <person name="Luo M.C."/>
            <person name="Dvorak J."/>
        </authorList>
    </citation>
    <scope>NUCLEOTIDE SEQUENCE [LARGE SCALE GENOMIC DNA]</scope>
    <source>
        <strain evidence="2">cv. AL8/78</strain>
    </source>
</reference>
<evidence type="ECO:0000313" key="3">
    <source>
        <dbReference type="Proteomes" id="UP000015105"/>
    </source>
</evidence>
<organism evidence="2 3">
    <name type="scientific">Aegilops tauschii subsp. strangulata</name>
    <name type="common">Goatgrass</name>
    <dbReference type="NCBI Taxonomy" id="200361"/>
    <lineage>
        <taxon>Eukaryota</taxon>
        <taxon>Viridiplantae</taxon>
        <taxon>Streptophyta</taxon>
        <taxon>Embryophyta</taxon>
        <taxon>Tracheophyta</taxon>
        <taxon>Spermatophyta</taxon>
        <taxon>Magnoliopsida</taxon>
        <taxon>Liliopsida</taxon>
        <taxon>Poales</taxon>
        <taxon>Poaceae</taxon>
        <taxon>BOP clade</taxon>
        <taxon>Pooideae</taxon>
        <taxon>Triticodae</taxon>
        <taxon>Triticeae</taxon>
        <taxon>Triticinae</taxon>
        <taxon>Aegilops</taxon>
    </lineage>
</organism>
<dbReference type="Gramene" id="AET6Gv20751900.4">
    <property type="protein sequence ID" value="AET6Gv20751900.4"/>
    <property type="gene ID" value="AET6Gv20751900"/>
</dbReference>
<dbReference type="EnsemblPlants" id="AET6Gv20751900.4">
    <property type="protein sequence ID" value="AET6Gv20751900.4"/>
    <property type="gene ID" value="AET6Gv20751900"/>
</dbReference>
<reference evidence="3" key="1">
    <citation type="journal article" date="2014" name="Science">
        <title>Ancient hybridizations among the ancestral genomes of bread wheat.</title>
        <authorList>
            <consortium name="International Wheat Genome Sequencing Consortium,"/>
            <person name="Marcussen T."/>
            <person name="Sandve S.R."/>
            <person name="Heier L."/>
            <person name="Spannagl M."/>
            <person name="Pfeifer M."/>
            <person name="Jakobsen K.S."/>
            <person name="Wulff B.B."/>
            <person name="Steuernagel B."/>
            <person name="Mayer K.F."/>
            <person name="Olsen O.A."/>
        </authorList>
    </citation>
    <scope>NUCLEOTIDE SEQUENCE [LARGE SCALE GENOMIC DNA]</scope>
    <source>
        <strain evidence="3">cv. AL8/78</strain>
    </source>
</reference>
<protein>
    <submittedName>
        <fullName evidence="2">Uncharacterized protein</fullName>
    </submittedName>
</protein>
<evidence type="ECO:0000256" key="1">
    <source>
        <dbReference type="SAM" id="MobiDB-lite"/>
    </source>
</evidence>